<accession>A0A7I3ZWY1</accession>
<dbReference type="Gene3D" id="3.30.70.270">
    <property type="match status" value="1"/>
</dbReference>
<name>A0A7I3ZWY1_PHYPA</name>
<reference evidence="1 2" key="1">
    <citation type="journal article" date="2008" name="Science">
        <title>The Physcomitrella genome reveals evolutionary insights into the conquest of land by plants.</title>
        <authorList>
            <person name="Rensing S."/>
            <person name="Lang D."/>
            <person name="Zimmer A."/>
            <person name="Terry A."/>
            <person name="Salamov A."/>
            <person name="Shapiro H."/>
            <person name="Nishiyama T."/>
            <person name="Perroud P.-F."/>
            <person name="Lindquist E."/>
            <person name="Kamisugi Y."/>
            <person name="Tanahashi T."/>
            <person name="Sakakibara K."/>
            <person name="Fujita T."/>
            <person name="Oishi K."/>
            <person name="Shin-I T."/>
            <person name="Kuroki Y."/>
            <person name="Toyoda A."/>
            <person name="Suzuki Y."/>
            <person name="Hashimoto A."/>
            <person name="Yamaguchi K."/>
            <person name="Sugano A."/>
            <person name="Kohara Y."/>
            <person name="Fujiyama A."/>
            <person name="Anterola A."/>
            <person name="Aoki S."/>
            <person name="Ashton N."/>
            <person name="Barbazuk W.B."/>
            <person name="Barker E."/>
            <person name="Bennetzen J."/>
            <person name="Bezanilla M."/>
            <person name="Blankenship R."/>
            <person name="Cho S.H."/>
            <person name="Dutcher S."/>
            <person name="Estelle M."/>
            <person name="Fawcett J.A."/>
            <person name="Gundlach H."/>
            <person name="Hanada K."/>
            <person name="Heyl A."/>
            <person name="Hicks K.A."/>
            <person name="Hugh J."/>
            <person name="Lohr M."/>
            <person name="Mayer K."/>
            <person name="Melkozernov A."/>
            <person name="Murata T."/>
            <person name="Nelson D."/>
            <person name="Pils B."/>
            <person name="Prigge M."/>
            <person name="Reiss B."/>
            <person name="Renner T."/>
            <person name="Rombauts S."/>
            <person name="Rushton P."/>
            <person name="Sanderfoot A."/>
            <person name="Schween G."/>
            <person name="Shiu S.-H."/>
            <person name="Stueber K."/>
            <person name="Theodoulou F.L."/>
            <person name="Tu H."/>
            <person name="Van de Peer Y."/>
            <person name="Verrier P.J."/>
            <person name="Waters E."/>
            <person name="Wood A."/>
            <person name="Yang L."/>
            <person name="Cove D."/>
            <person name="Cuming A."/>
            <person name="Hasebe M."/>
            <person name="Lucas S."/>
            <person name="Mishler D.B."/>
            <person name="Reski R."/>
            <person name="Grigoriev I."/>
            <person name="Quatrano R.S."/>
            <person name="Boore J.L."/>
        </authorList>
    </citation>
    <scope>NUCLEOTIDE SEQUENCE [LARGE SCALE GENOMIC DNA]</scope>
    <source>
        <strain evidence="1 2">cv. Gransden 2004</strain>
    </source>
</reference>
<organism evidence="1 2">
    <name type="scientific">Physcomitrium patens</name>
    <name type="common">Spreading-leaved earth moss</name>
    <name type="synonym">Physcomitrella patens</name>
    <dbReference type="NCBI Taxonomy" id="3218"/>
    <lineage>
        <taxon>Eukaryota</taxon>
        <taxon>Viridiplantae</taxon>
        <taxon>Streptophyta</taxon>
        <taxon>Embryophyta</taxon>
        <taxon>Bryophyta</taxon>
        <taxon>Bryophytina</taxon>
        <taxon>Bryopsida</taxon>
        <taxon>Funariidae</taxon>
        <taxon>Funariales</taxon>
        <taxon>Funariaceae</taxon>
        <taxon>Physcomitrium</taxon>
    </lineage>
</organism>
<keyword evidence="2" id="KW-1185">Reference proteome</keyword>
<sequence length="30" mass="3638">MINYHQRFIKNFSIIAKPLTIIMDIDQSWT</sequence>
<dbReference type="EMBL" id="ABEU02000006">
    <property type="status" value="NOT_ANNOTATED_CDS"/>
    <property type="molecule type" value="Genomic_DNA"/>
</dbReference>
<evidence type="ECO:0000313" key="2">
    <source>
        <dbReference type="Proteomes" id="UP000006727"/>
    </source>
</evidence>
<evidence type="ECO:0000313" key="1">
    <source>
        <dbReference type="EnsemblPlants" id="PAC:32978485.CDS.1"/>
    </source>
</evidence>
<protein>
    <submittedName>
        <fullName evidence="1">Uncharacterized protein</fullName>
    </submittedName>
</protein>
<dbReference type="Proteomes" id="UP000006727">
    <property type="component" value="Chromosome 6"/>
</dbReference>
<dbReference type="Gramene" id="Pp3c6_220V3.1">
    <property type="protein sequence ID" value="PAC:32978485.CDS.1"/>
    <property type="gene ID" value="Pp3c6_220"/>
</dbReference>
<reference evidence="1 2" key="2">
    <citation type="journal article" date="2018" name="Plant J.">
        <title>The Physcomitrella patens chromosome-scale assembly reveals moss genome structure and evolution.</title>
        <authorList>
            <person name="Lang D."/>
            <person name="Ullrich K.K."/>
            <person name="Murat F."/>
            <person name="Fuchs J."/>
            <person name="Jenkins J."/>
            <person name="Haas F.B."/>
            <person name="Piednoel M."/>
            <person name="Gundlach H."/>
            <person name="Van Bel M."/>
            <person name="Meyberg R."/>
            <person name="Vives C."/>
            <person name="Morata J."/>
            <person name="Symeonidi A."/>
            <person name="Hiss M."/>
            <person name="Muchero W."/>
            <person name="Kamisugi Y."/>
            <person name="Saleh O."/>
            <person name="Blanc G."/>
            <person name="Decker E.L."/>
            <person name="van Gessel N."/>
            <person name="Grimwood J."/>
            <person name="Hayes R.D."/>
            <person name="Graham S.W."/>
            <person name="Gunter L.E."/>
            <person name="McDaniel S.F."/>
            <person name="Hoernstein S.N.W."/>
            <person name="Larsson A."/>
            <person name="Li F.W."/>
            <person name="Perroud P.F."/>
            <person name="Phillips J."/>
            <person name="Ranjan P."/>
            <person name="Rokshar D.S."/>
            <person name="Rothfels C.J."/>
            <person name="Schneider L."/>
            <person name="Shu S."/>
            <person name="Stevenson D.W."/>
            <person name="Thummler F."/>
            <person name="Tillich M."/>
            <person name="Villarreal Aguilar J.C."/>
            <person name="Widiez T."/>
            <person name="Wong G.K."/>
            <person name="Wymore A."/>
            <person name="Zhang Y."/>
            <person name="Zimmer A.D."/>
            <person name="Quatrano R.S."/>
            <person name="Mayer K.F.X."/>
            <person name="Goodstein D."/>
            <person name="Casacuberta J.M."/>
            <person name="Vandepoele K."/>
            <person name="Reski R."/>
            <person name="Cuming A.C."/>
            <person name="Tuskan G.A."/>
            <person name="Maumus F."/>
            <person name="Salse J."/>
            <person name="Schmutz J."/>
            <person name="Rensing S.A."/>
        </authorList>
    </citation>
    <scope>NUCLEOTIDE SEQUENCE [LARGE SCALE GENOMIC DNA]</scope>
    <source>
        <strain evidence="1 2">cv. Gransden 2004</strain>
    </source>
</reference>
<dbReference type="EnsemblPlants" id="Pp3c6_220V3.1">
    <property type="protein sequence ID" value="PAC:32978485.CDS.1"/>
    <property type="gene ID" value="Pp3c6_220"/>
</dbReference>
<dbReference type="InterPro" id="IPR043128">
    <property type="entry name" value="Rev_trsase/Diguanyl_cyclase"/>
</dbReference>
<proteinExistence type="predicted"/>
<reference evidence="1" key="3">
    <citation type="submission" date="2020-12" db="UniProtKB">
        <authorList>
            <consortium name="EnsemblPlants"/>
        </authorList>
    </citation>
    <scope>IDENTIFICATION</scope>
</reference>